<evidence type="ECO:0000259" key="1">
    <source>
        <dbReference type="Pfam" id="PF09851"/>
    </source>
</evidence>
<dbReference type="EMBL" id="BAABLP010000006">
    <property type="protein sequence ID" value="GAA4753140.1"/>
    <property type="molecule type" value="Genomic_DNA"/>
</dbReference>
<evidence type="ECO:0000313" key="3">
    <source>
        <dbReference type="Proteomes" id="UP001500121"/>
    </source>
</evidence>
<protein>
    <recommendedName>
        <fullName evidence="1">SHOCT domain-containing protein</fullName>
    </recommendedName>
</protein>
<dbReference type="Proteomes" id="UP001500121">
    <property type="component" value="Unassembled WGS sequence"/>
</dbReference>
<proteinExistence type="predicted"/>
<dbReference type="InterPro" id="IPR018649">
    <property type="entry name" value="SHOCT"/>
</dbReference>
<reference evidence="3" key="1">
    <citation type="journal article" date="2019" name="Int. J. Syst. Evol. Microbiol.">
        <title>The Global Catalogue of Microorganisms (GCM) 10K type strain sequencing project: providing services to taxonomists for standard genome sequencing and annotation.</title>
        <authorList>
            <consortium name="The Broad Institute Genomics Platform"/>
            <consortium name="The Broad Institute Genome Sequencing Center for Infectious Disease"/>
            <person name="Wu L."/>
            <person name="Ma J."/>
        </authorList>
    </citation>
    <scope>NUCLEOTIDE SEQUENCE [LARGE SCALE GENOMIC DNA]</scope>
    <source>
        <strain evidence="3">JCM 19015</strain>
    </source>
</reference>
<sequence>MVSVQRHLAVLRSSLQAGESERLWICAERAAQAHAGALLLTDRRLLFSGLGFVSQSQEAWPLGVLSDVRTTESGLVLRVLGEPERFTGKARDLQTLAESLPVGERPADASITDELERLVRLRDAGALTPAEFEGAKRRLLQ</sequence>
<gene>
    <name evidence="2" type="ORF">GCM10025783_27540</name>
</gene>
<accession>A0ABP8ZD56</accession>
<dbReference type="RefSeq" id="WP_345481869.1">
    <property type="nucleotide sequence ID" value="NZ_BAABLP010000006.1"/>
</dbReference>
<organism evidence="2 3">
    <name type="scientific">Amnibacterium soli</name>
    <dbReference type="NCBI Taxonomy" id="1282736"/>
    <lineage>
        <taxon>Bacteria</taxon>
        <taxon>Bacillati</taxon>
        <taxon>Actinomycetota</taxon>
        <taxon>Actinomycetes</taxon>
        <taxon>Micrococcales</taxon>
        <taxon>Microbacteriaceae</taxon>
        <taxon>Amnibacterium</taxon>
    </lineage>
</organism>
<comment type="caution">
    <text evidence="2">The sequence shown here is derived from an EMBL/GenBank/DDBJ whole genome shotgun (WGS) entry which is preliminary data.</text>
</comment>
<feature type="domain" description="SHOCT" evidence="1">
    <location>
        <begin position="113"/>
        <end position="140"/>
    </location>
</feature>
<name>A0ABP8ZD56_9MICO</name>
<keyword evidence="3" id="KW-1185">Reference proteome</keyword>
<evidence type="ECO:0000313" key="2">
    <source>
        <dbReference type="EMBL" id="GAA4753140.1"/>
    </source>
</evidence>
<dbReference type="Pfam" id="PF09851">
    <property type="entry name" value="SHOCT"/>
    <property type="match status" value="1"/>
</dbReference>